<evidence type="ECO:0000256" key="2">
    <source>
        <dbReference type="ARBA" id="ARBA00006171"/>
    </source>
</evidence>
<keyword evidence="4" id="KW-0460">Magnesium</keyword>
<accession>A0A6J5EK44</accession>
<evidence type="ECO:0000256" key="4">
    <source>
        <dbReference type="ARBA" id="ARBA00022842"/>
    </source>
</evidence>
<dbReference type="Proteomes" id="UP000494363">
    <property type="component" value="Unassembled WGS sequence"/>
</dbReference>
<dbReference type="AlphaFoldDB" id="A0A6J5EK44"/>
<organism evidence="6 7">
    <name type="scientific">Paraburkholderia humisilvae</name>
    <dbReference type="NCBI Taxonomy" id="627669"/>
    <lineage>
        <taxon>Bacteria</taxon>
        <taxon>Pseudomonadati</taxon>
        <taxon>Pseudomonadota</taxon>
        <taxon>Betaproteobacteria</taxon>
        <taxon>Burkholderiales</taxon>
        <taxon>Burkholderiaceae</taxon>
        <taxon>Paraburkholderia</taxon>
    </lineage>
</organism>
<evidence type="ECO:0000256" key="1">
    <source>
        <dbReference type="ARBA" id="ARBA00001946"/>
    </source>
</evidence>
<reference evidence="6 7" key="1">
    <citation type="submission" date="2020-04" db="EMBL/GenBank/DDBJ databases">
        <authorList>
            <person name="De Canck E."/>
        </authorList>
    </citation>
    <scope>NUCLEOTIDE SEQUENCE [LARGE SCALE GENOMIC DNA]</scope>
    <source>
        <strain evidence="6 7">LMG 29542</strain>
    </source>
</reference>
<keyword evidence="6" id="KW-0378">Hydrolase</keyword>
<comment type="cofactor">
    <cofactor evidence="1">
        <name>Mg(2+)</name>
        <dbReference type="ChEBI" id="CHEBI:18420"/>
    </cofactor>
</comment>
<dbReference type="SFLD" id="SFLDG01129">
    <property type="entry name" value="C1.5:_HAD__Beta-PGM__Phosphata"/>
    <property type="match status" value="1"/>
</dbReference>
<dbReference type="PANTHER" id="PTHR46193">
    <property type="entry name" value="6-PHOSPHOGLUCONATE PHOSPHATASE"/>
    <property type="match status" value="1"/>
</dbReference>
<evidence type="ECO:0000256" key="3">
    <source>
        <dbReference type="ARBA" id="ARBA00022723"/>
    </source>
</evidence>
<sequence>MTSFALLFDLDGTLVDTDALHLQAYNLLLERFARSIDVDYYKNHVMGFDSERIMDAMFPDASQAEKREYADEKERLVRGLFNRELAPLPGLLNFFRYAESIGCAMAVVTNAPRENAGLLLTGLGMAERFKTIVYGEELAYGKPHPLPYLTALQLLGASATRAFAFEDSRSGVRAASSAGIRTFGVRTSLSDAQLREAGAFATIADFRDAELRRQLCVGAAMGG</sequence>
<dbReference type="GO" id="GO:0046872">
    <property type="term" value="F:metal ion binding"/>
    <property type="evidence" value="ECO:0007669"/>
    <property type="project" value="UniProtKB-KW"/>
</dbReference>
<dbReference type="SUPFAM" id="SSF56784">
    <property type="entry name" value="HAD-like"/>
    <property type="match status" value="1"/>
</dbReference>
<keyword evidence="5" id="KW-0119">Carbohydrate metabolism</keyword>
<dbReference type="InterPro" id="IPR051600">
    <property type="entry name" value="Beta-PGM-like"/>
</dbReference>
<dbReference type="EMBL" id="CADIKH010000031">
    <property type="protein sequence ID" value="CAB3766868.1"/>
    <property type="molecule type" value="Genomic_DNA"/>
</dbReference>
<name>A0A6J5EK44_9BURK</name>
<proteinExistence type="inferred from homology"/>
<dbReference type="InterPro" id="IPR006439">
    <property type="entry name" value="HAD-SF_hydro_IA"/>
</dbReference>
<protein>
    <submittedName>
        <fullName evidence="6">Phosphorylated carbohydrates phosphatase</fullName>
        <ecNumber evidence="6">3.1.3.-</ecNumber>
    </submittedName>
</protein>
<dbReference type="InterPro" id="IPR023214">
    <property type="entry name" value="HAD_sf"/>
</dbReference>
<dbReference type="RefSeq" id="WP_175229526.1">
    <property type="nucleotide sequence ID" value="NZ_CADIKH010000031.1"/>
</dbReference>
<dbReference type="InterPro" id="IPR023198">
    <property type="entry name" value="PGP-like_dom2"/>
</dbReference>
<evidence type="ECO:0000313" key="6">
    <source>
        <dbReference type="EMBL" id="CAB3766868.1"/>
    </source>
</evidence>
<evidence type="ECO:0000313" key="7">
    <source>
        <dbReference type="Proteomes" id="UP000494363"/>
    </source>
</evidence>
<dbReference type="EC" id="3.1.3.-" evidence="6"/>
<dbReference type="Gene3D" id="1.10.150.240">
    <property type="entry name" value="Putative phosphatase, domain 2"/>
    <property type="match status" value="1"/>
</dbReference>
<dbReference type="SFLD" id="SFLDS00003">
    <property type="entry name" value="Haloacid_Dehalogenase"/>
    <property type="match status" value="1"/>
</dbReference>
<gene>
    <name evidence="6" type="ORF">LMG29542_05456</name>
</gene>
<keyword evidence="7" id="KW-1185">Reference proteome</keyword>
<comment type="similarity">
    <text evidence="2">Belongs to the HAD-like hydrolase superfamily. CbbY/CbbZ/Gph/YieH family.</text>
</comment>
<dbReference type="CDD" id="cd07505">
    <property type="entry name" value="HAD_BPGM-like"/>
    <property type="match status" value="1"/>
</dbReference>
<dbReference type="Gene3D" id="3.40.50.1000">
    <property type="entry name" value="HAD superfamily/HAD-like"/>
    <property type="match status" value="1"/>
</dbReference>
<dbReference type="GO" id="GO:0016787">
    <property type="term" value="F:hydrolase activity"/>
    <property type="evidence" value="ECO:0007669"/>
    <property type="project" value="UniProtKB-KW"/>
</dbReference>
<dbReference type="InterPro" id="IPR036412">
    <property type="entry name" value="HAD-like_sf"/>
</dbReference>
<evidence type="ECO:0000256" key="5">
    <source>
        <dbReference type="ARBA" id="ARBA00023277"/>
    </source>
</evidence>
<dbReference type="InterPro" id="IPR041492">
    <property type="entry name" value="HAD_2"/>
</dbReference>
<dbReference type="PANTHER" id="PTHR46193:SF18">
    <property type="entry name" value="HEXITOL PHOSPHATASE B"/>
    <property type="match status" value="1"/>
</dbReference>
<dbReference type="NCBIfam" id="TIGR01509">
    <property type="entry name" value="HAD-SF-IA-v3"/>
    <property type="match status" value="1"/>
</dbReference>
<dbReference type="Pfam" id="PF13419">
    <property type="entry name" value="HAD_2"/>
    <property type="match status" value="1"/>
</dbReference>
<keyword evidence="3" id="KW-0479">Metal-binding</keyword>